<name>A0ABU6GG05_9BACL</name>
<sequence>MKKQKQKKIIALSLCLGILFSSVSPFSTGLAAEVINKLKSGSTLDSSIHRELQINPPTENVFTTQVASGELQAITPTAETVKSQKSEKYTFSNEDVQTLLNQGYSVQDILKSDDLGNQLDVDPKTILEDHKKNPRGWEQVENEMKSVKFGPLIEQLKKRHPEDAKKLQGKSFTAEEQVSLLSMVDQHLVQSMDDIIKNYKESGEEAIYRATKENKFYGRVSKERMNKYHLTDEDVQSLRLTDEKLEEIEKLNKSGKASTNEYLEGRKQLKNAKTVGGNDSK</sequence>
<reference evidence="3 4" key="1">
    <citation type="submission" date="2023-03" db="EMBL/GenBank/DDBJ databases">
        <title>Bacillus Genome Sequencing.</title>
        <authorList>
            <person name="Dunlap C."/>
        </authorList>
    </citation>
    <scope>NUCLEOTIDE SEQUENCE [LARGE SCALE GENOMIC DNA]</scope>
    <source>
        <strain evidence="3 4">BD-533</strain>
    </source>
</reference>
<feature type="chain" id="PRO_5047495554" evidence="2">
    <location>
        <begin position="32"/>
        <end position="281"/>
    </location>
</feature>
<dbReference type="Proteomes" id="UP001338137">
    <property type="component" value="Unassembled WGS sequence"/>
</dbReference>
<keyword evidence="2" id="KW-0732">Signal</keyword>
<accession>A0ABU6GG05</accession>
<dbReference type="RefSeq" id="WP_326076832.1">
    <property type="nucleotide sequence ID" value="NZ_JARLKY010000143.1"/>
</dbReference>
<dbReference type="EMBL" id="JARLKY010000143">
    <property type="protein sequence ID" value="MEC0232630.1"/>
    <property type="molecule type" value="Genomic_DNA"/>
</dbReference>
<keyword evidence="4" id="KW-1185">Reference proteome</keyword>
<evidence type="ECO:0000313" key="3">
    <source>
        <dbReference type="EMBL" id="MEC0232630.1"/>
    </source>
</evidence>
<comment type="caution">
    <text evidence="3">The sequence shown here is derived from an EMBL/GenBank/DDBJ whole genome shotgun (WGS) entry which is preliminary data.</text>
</comment>
<protein>
    <submittedName>
        <fullName evidence="3">Uncharacterized protein</fullName>
    </submittedName>
</protein>
<feature type="region of interest" description="Disordered" evidence="1">
    <location>
        <begin position="255"/>
        <end position="281"/>
    </location>
</feature>
<gene>
    <name evidence="3" type="ORF">P4I72_36575</name>
</gene>
<evidence type="ECO:0000256" key="2">
    <source>
        <dbReference type="SAM" id="SignalP"/>
    </source>
</evidence>
<proteinExistence type="predicted"/>
<feature type="signal peptide" evidence="2">
    <location>
        <begin position="1"/>
        <end position="31"/>
    </location>
</feature>
<organism evidence="3 4">
    <name type="scientific">Paenibacillus alba</name>
    <dbReference type="NCBI Taxonomy" id="1197127"/>
    <lineage>
        <taxon>Bacteria</taxon>
        <taxon>Bacillati</taxon>
        <taxon>Bacillota</taxon>
        <taxon>Bacilli</taxon>
        <taxon>Bacillales</taxon>
        <taxon>Paenibacillaceae</taxon>
        <taxon>Paenibacillus</taxon>
    </lineage>
</organism>
<evidence type="ECO:0000256" key="1">
    <source>
        <dbReference type="SAM" id="MobiDB-lite"/>
    </source>
</evidence>
<evidence type="ECO:0000313" key="4">
    <source>
        <dbReference type="Proteomes" id="UP001338137"/>
    </source>
</evidence>